<feature type="compositionally biased region" description="Low complexity" evidence="1">
    <location>
        <begin position="8"/>
        <end position="17"/>
    </location>
</feature>
<comment type="caution">
    <text evidence="2">The sequence shown here is derived from an EMBL/GenBank/DDBJ whole genome shotgun (WGS) entry which is preliminary data.</text>
</comment>
<dbReference type="EMBL" id="MSFK01000002">
    <property type="protein sequence ID" value="PWY95753.1"/>
    <property type="molecule type" value="Genomic_DNA"/>
</dbReference>
<dbReference type="AlphaFoldDB" id="A0A317XAY8"/>
<reference evidence="2 3" key="1">
    <citation type="submission" date="2016-12" db="EMBL/GenBank/DDBJ databases">
        <title>The genomes of Aspergillus section Nigri reveals drivers in fungal speciation.</title>
        <authorList>
            <consortium name="DOE Joint Genome Institute"/>
            <person name="Vesth T.C."/>
            <person name="Nybo J."/>
            <person name="Theobald S."/>
            <person name="Brandl J."/>
            <person name="Frisvad J.C."/>
            <person name="Nielsen K.F."/>
            <person name="Lyhne E.K."/>
            <person name="Kogle M.E."/>
            <person name="Kuo A."/>
            <person name="Riley R."/>
            <person name="Clum A."/>
            <person name="Nolan M."/>
            <person name="Lipzen A."/>
            <person name="Salamov A."/>
            <person name="Henrissat B."/>
            <person name="Wiebenga A."/>
            <person name="De Vries R.P."/>
            <person name="Grigoriev I.V."/>
            <person name="Mortensen U.H."/>
            <person name="Andersen M.R."/>
            <person name="Baker S.E."/>
        </authorList>
    </citation>
    <scope>NUCLEOTIDE SEQUENCE [LARGE SCALE GENOMIC DNA]</scope>
    <source>
        <strain evidence="2 3">CBS 115572</strain>
    </source>
</reference>
<evidence type="ECO:0000313" key="2">
    <source>
        <dbReference type="EMBL" id="PWY95753.1"/>
    </source>
</evidence>
<evidence type="ECO:0000313" key="3">
    <source>
        <dbReference type="Proteomes" id="UP000246702"/>
    </source>
</evidence>
<dbReference type="Proteomes" id="UP000246702">
    <property type="component" value="Unassembled WGS sequence"/>
</dbReference>
<sequence length="91" mass="9056">MASTTLPSSIPNSGSSSHEQGYATGKKTSASTLIPSASSHSYKSASPLEPSSGIASATQMAATPLFTGAASRASKGITELLVVLGGAWMLL</sequence>
<proteinExistence type="predicted"/>
<dbReference type="OrthoDB" id="10683484at2759"/>
<evidence type="ECO:0000256" key="1">
    <source>
        <dbReference type="SAM" id="MobiDB-lite"/>
    </source>
</evidence>
<gene>
    <name evidence="2" type="ORF">BO94DRAFT_530493</name>
</gene>
<dbReference type="RefSeq" id="XP_025472514.1">
    <property type="nucleotide sequence ID" value="XM_025610684.1"/>
</dbReference>
<dbReference type="GeneID" id="37112827"/>
<name>A0A317XAY8_9EURO</name>
<accession>A0A317XAY8</accession>
<organism evidence="2 3">
    <name type="scientific">Aspergillus sclerotioniger CBS 115572</name>
    <dbReference type="NCBI Taxonomy" id="1450535"/>
    <lineage>
        <taxon>Eukaryota</taxon>
        <taxon>Fungi</taxon>
        <taxon>Dikarya</taxon>
        <taxon>Ascomycota</taxon>
        <taxon>Pezizomycotina</taxon>
        <taxon>Eurotiomycetes</taxon>
        <taxon>Eurotiomycetidae</taxon>
        <taxon>Eurotiales</taxon>
        <taxon>Aspergillaceae</taxon>
        <taxon>Aspergillus</taxon>
        <taxon>Aspergillus subgen. Circumdati</taxon>
    </lineage>
</organism>
<feature type="region of interest" description="Disordered" evidence="1">
    <location>
        <begin position="1"/>
        <end position="31"/>
    </location>
</feature>
<protein>
    <submittedName>
        <fullName evidence="2">Uncharacterized protein</fullName>
    </submittedName>
</protein>
<keyword evidence="3" id="KW-1185">Reference proteome</keyword>